<keyword evidence="7" id="KW-1185">Reference proteome</keyword>
<organism evidence="6 7">
    <name type="scientific">Neoroseomonas terrae</name>
    <dbReference type="NCBI Taxonomy" id="424799"/>
    <lineage>
        <taxon>Bacteria</taxon>
        <taxon>Pseudomonadati</taxon>
        <taxon>Pseudomonadota</taxon>
        <taxon>Alphaproteobacteria</taxon>
        <taxon>Acetobacterales</taxon>
        <taxon>Acetobacteraceae</taxon>
        <taxon>Neoroseomonas</taxon>
    </lineage>
</organism>
<dbReference type="InterPro" id="IPR018490">
    <property type="entry name" value="cNMP-bd_dom_sf"/>
</dbReference>
<dbReference type="PANTHER" id="PTHR24567">
    <property type="entry name" value="CRP FAMILY TRANSCRIPTIONAL REGULATORY PROTEIN"/>
    <property type="match status" value="1"/>
</dbReference>
<dbReference type="InterPro" id="IPR000595">
    <property type="entry name" value="cNMP-bd_dom"/>
</dbReference>
<dbReference type="InterPro" id="IPR012318">
    <property type="entry name" value="HTH_CRP"/>
</dbReference>
<name>A0ABS5EAR7_9PROT</name>
<dbReference type="SMART" id="SM00419">
    <property type="entry name" value="HTH_CRP"/>
    <property type="match status" value="1"/>
</dbReference>
<dbReference type="CDD" id="cd00038">
    <property type="entry name" value="CAP_ED"/>
    <property type="match status" value="1"/>
</dbReference>
<dbReference type="PROSITE" id="PS50042">
    <property type="entry name" value="CNMP_BINDING_3"/>
    <property type="match status" value="1"/>
</dbReference>
<protein>
    <submittedName>
        <fullName evidence="6">Crp/Fnr family transcriptional regulator</fullName>
    </submittedName>
</protein>
<dbReference type="Gene3D" id="2.60.120.10">
    <property type="entry name" value="Jelly Rolls"/>
    <property type="match status" value="1"/>
</dbReference>
<evidence type="ECO:0000313" key="6">
    <source>
        <dbReference type="EMBL" id="MBR0648118.1"/>
    </source>
</evidence>
<reference evidence="7" key="1">
    <citation type="journal article" date="2021" name="Syst. Appl. Microbiol.">
        <title>Roseomonas hellenica sp. nov., isolated from roots of wild-growing Alkanna tinctoria.</title>
        <authorList>
            <person name="Rat A."/>
            <person name="Naranjo H.D."/>
            <person name="Lebbe L."/>
            <person name="Cnockaert M."/>
            <person name="Krigas N."/>
            <person name="Grigoriadou K."/>
            <person name="Maloupa E."/>
            <person name="Willems A."/>
        </authorList>
    </citation>
    <scope>NUCLEOTIDE SEQUENCE [LARGE SCALE GENOMIC DNA]</scope>
    <source>
        <strain evidence="7">LMG 31159</strain>
    </source>
</reference>
<evidence type="ECO:0000259" key="5">
    <source>
        <dbReference type="PROSITE" id="PS51063"/>
    </source>
</evidence>
<dbReference type="Proteomes" id="UP000698752">
    <property type="component" value="Unassembled WGS sequence"/>
</dbReference>
<dbReference type="InterPro" id="IPR036388">
    <property type="entry name" value="WH-like_DNA-bd_sf"/>
</dbReference>
<keyword evidence="3" id="KW-0804">Transcription</keyword>
<dbReference type="PROSITE" id="PS51063">
    <property type="entry name" value="HTH_CRP_2"/>
    <property type="match status" value="1"/>
</dbReference>
<keyword evidence="1" id="KW-0805">Transcription regulation</keyword>
<evidence type="ECO:0000256" key="2">
    <source>
        <dbReference type="ARBA" id="ARBA00023125"/>
    </source>
</evidence>
<dbReference type="Gene3D" id="1.10.10.10">
    <property type="entry name" value="Winged helix-like DNA-binding domain superfamily/Winged helix DNA-binding domain"/>
    <property type="match status" value="1"/>
</dbReference>
<sequence>MATLPPSPGGSPADAADTDRLRRLPILSHAAEDVLQRAARSVAWRTYAAGELIIDLQDTSHDVWFVVDGSVRVQVRTPSGRELILTDIGAGGMFGEIAAIDGKSRTASATALLRSRLCAIPAAVFLEVSCSAPATCHAVLTHMAAILRRQSKRLLERDALPVRLRLQAELLRLSRPRSGSARSAEERVVSPPPRQHVLAGLVGTRREAISRELAELVRQGTILRERGAIVIRRPGAMRAALEAELDAELGF</sequence>
<dbReference type="SMART" id="SM00100">
    <property type="entry name" value="cNMP"/>
    <property type="match status" value="1"/>
</dbReference>
<evidence type="ECO:0000313" key="7">
    <source>
        <dbReference type="Proteomes" id="UP000698752"/>
    </source>
</evidence>
<dbReference type="PANTHER" id="PTHR24567:SF74">
    <property type="entry name" value="HTH-TYPE TRANSCRIPTIONAL REGULATOR ARCR"/>
    <property type="match status" value="1"/>
</dbReference>
<dbReference type="Pfam" id="PF00027">
    <property type="entry name" value="cNMP_binding"/>
    <property type="match status" value="1"/>
</dbReference>
<evidence type="ECO:0000256" key="1">
    <source>
        <dbReference type="ARBA" id="ARBA00023015"/>
    </source>
</evidence>
<evidence type="ECO:0000259" key="4">
    <source>
        <dbReference type="PROSITE" id="PS50042"/>
    </source>
</evidence>
<gene>
    <name evidence="6" type="ORF">GXW78_00460</name>
</gene>
<dbReference type="RefSeq" id="WP_211865059.1">
    <property type="nucleotide sequence ID" value="NZ_JAAEDI010000001.1"/>
</dbReference>
<dbReference type="InterPro" id="IPR036390">
    <property type="entry name" value="WH_DNA-bd_sf"/>
</dbReference>
<proteinExistence type="predicted"/>
<dbReference type="InterPro" id="IPR050397">
    <property type="entry name" value="Env_Response_Regulators"/>
</dbReference>
<feature type="domain" description="Cyclic nucleotide-binding" evidence="4">
    <location>
        <begin position="26"/>
        <end position="128"/>
    </location>
</feature>
<accession>A0ABS5EAR7</accession>
<dbReference type="SUPFAM" id="SSF51206">
    <property type="entry name" value="cAMP-binding domain-like"/>
    <property type="match status" value="1"/>
</dbReference>
<dbReference type="SUPFAM" id="SSF46785">
    <property type="entry name" value="Winged helix' DNA-binding domain"/>
    <property type="match status" value="1"/>
</dbReference>
<feature type="domain" description="HTH crp-type" evidence="5">
    <location>
        <begin position="160"/>
        <end position="235"/>
    </location>
</feature>
<evidence type="ECO:0000256" key="3">
    <source>
        <dbReference type="ARBA" id="ARBA00023163"/>
    </source>
</evidence>
<dbReference type="EMBL" id="JAAEDI010000001">
    <property type="protein sequence ID" value="MBR0648118.1"/>
    <property type="molecule type" value="Genomic_DNA"/>
</dbReference>
<keyword evidence="2" id="KW-0238">DNA-binding</keyword>
<dbReference type="Pfam" id="PF13545">
    <property type="entry name" value="HTH_Crp_2"/>
    <property type="match status" value="1"/>
</dbReference>
<comment type="caution">
    <text evidence="6">The sequence shown here is derived from an EMBL/GenBank/DDBJ whole genome shotgun (WGS) entry which is preliminary data.</text>
</comment>
<dbReference type="InterPro" id="IPR014710">
    <property type="entry name" value="RmlC-like_jellyroll"/>
</dbReference>